<dbReference type="InterPro" id="IPR006068">
    <property type="entry name" value="ATPase_P-typ_cation-transptr_C"/>
</dbReference>
<protein>
    <recommendedName>
        <fullName evidence="2">Cation-transporting P-type ATPase C-terminal domain-containing protein</fullName>
    </recommendedName>
</protein>
<organism evidence="3 4">
    <name type="scientific">Rhodocyclus tenuis</name>
    <name type="common">Rhodospirillum tenue</name>
    <dbReference type="NCBI Taxonomy" id="1066"/>
    <lineage>
        <taxon>Bacteria</taxon>
        <taxon>Pseudomonadati</taxon>
        <taxon>Pseudomonadota</taxon>
        <taxon>Betaproteobacteria</taxon>
        <taxon>Rhodocyclales</taxon>
        <taxon>Rhodocyclaceae</taxon>
        <taxon>Rhodocyclus</taxon>
    </lineage>
</organism>
<gene>
    <name evidence="3" type="ORF">GHK24_01505</name>
</gene>
<evidence type="ECO:0000313" key="3">
    <source>
        <dbReference type="EMBL" id="MQY50460.1"/>
    </source>
</evidence>
<evidence type="ECO:0000256" key="1">
    <source>
        <dbReference type="SAM" id="Phobius"/>
    </source>
</evidence>
<accession>A0A6L5JV79</accession>
<proteinExistence type="predicted"/>
<dbReference type="SUPFAM" id="SSF81665">
    <property type="entry name" value="Calcium ATPase, transmembrane domain M"/>
    <property type="match status" value="1"/>
</dbReference>
<feature type="domain" description="Cation-transporting P-type ATPase C-terminal" evidence="2">
    <location>
        <begin position="71"/>
        <end position="178"/>
    </location>
</feature>
<sequence>MAASFLDRALVQGQVERTLRCLCAAYGRLHGDLLCALYAHAWSESRVFPPVERSPLPNSPITGAAPNALALTTAVDAGLYWAALARGIATEEARAMAFLALVTANAVRIFASRSPHPGWHGMFTGQSQLALWVLLGTLVAVTVIITVLPAAATFGFAPPSVANWLLAVGVATLVLFIATKVVMPVAKK</sequence>
<dbReference type="Gene3D" id="1.20.1110.10">
    <property type="entry name" value="Calcium-transporting ATPase, transmembrane domain"/>
    <property type="match status" value="1"/>
</dbReference>
<evidence type="ECO:0000259" key="2">
    <source>
        <dbReference type="Pfam" id="PF00689"/>
    </source>
</evidence>
<name>A0A6L5JV79_RHOTE</name>
<comment type="caution">
    <text evidence="3">The sequence shown here is derived from an EMBL/GenBank/DDBJ whole genome shotgun (WGS) entry which is preliminary data.</text>
</comment>
<dbReference type="Proteomes" id="UP000480275">
    <property type="component" value="Unassembled WGS sequence"/>
</dbReference>
<feature type="transmembrane region" description="Helical" evidence="1">
    <location>
        <begin position="164"/>
        <end position="183"/>
    </location>
</feature>
<dbReference type="AlphaFoldDB" id="A0A6L5JV79"/>
<dbReference type="Pfam" id="PF00689">
    <property type="entry name" value="Cation_ATPase_C"/>
    <property type="match status" value="1"/>
</dbReference>
<reference evidence="3 4" key="1">
    <citation type="submission" date="2019-10" db="EMBL/GenBank/DDBJ databases">
        <title>Whole-genome sequence of the purple nonsulfur photosynthetic bacterium Rhodocyclus tenuis.</title>
        <authorList>
            <person name="Kyndt J.A."/>
            <person name="Meyer T.E."/>
        </authorList>
    </citation>
    <scope>NUCLEOTIDE SEQUENCE [LARGE SCALE GENOMIC DNA]</scope>
    <source>
        <strain evidence="3 4">DSM 110</strain>
    </source>
</reference>
<evidence type="ECO:0000313" key="4">
    <source>
        <dbReference type="Proteomes" id="UP000480275"/>
    </source>
</evidence>
<keyword evidence="1" id="KW-1133">Transmembrane helix</keyword>
<feature type="transmembrane region" description="Helical" evidence="1">
    <location>
        <begin position="129"/>
        <end position="152"/>
    </location>
</feature>
<dbReference type="EMBL" id="WIXJ01000001">
    <property type="protein sequence ID" value="MQY50460.1"/>
    <property type="molecule type" value="Genomic_DNA"/>
</dbReference>
<dbReference type="InterPro" id="IPR023298">
    <property type="entry name" value="ATPase_P-typ_TM_dom_sf"/>
</dbReference>
<keyword evidence="1" id="KW-0812">Transmembrane</keyword>
<keyword evidence="1" id="KW-0472">Membrane</keyword>